<reference evidence="4 5" key="1">
    <citation type="submission" date="2015-11" db="EMBL/GenBank/DDBJ databases">
        <authorList>
            <person name="Nicholson A.C."/>
            <person name="Humrighouse B.W."/>
            <person name="Graziano J."/>
            <person name="Lasker B."/>
            <person name="Whitney A.M."/>
            <person name="Mcquiston J.R."/>
        </authorList>
    </citation>
    <scope>NUCLEOTIDE SEQUENCE [LARGE SCALE GENOMIC DNA]</scope>
    <source>
        <strain evidence="4 5">G4071</strain>
    </source>
</reference>
<keyword evidence="2" id="KW-0808">Transferase</keyword>
<dbReference type="CDD" id="cd00761">
    <property type="entry name" value="Glyco_tranf_GTA_type"/>
    <property type="match status" value="1"/>
</dbReference>
<dbReference type="Proteomes" id="UP000064412">
    <property type="component" value="Unassembled WGS sequence"/>
</dbReference>
<comment type="caution">
    <text evidence="4">The sequence shown here is derived from an EMBL/GenBank/DDBJ whole genome shotgun (WGS) entry which is preliminary data.</text>
</comment>
<dbReference type="InterPro" id="IPR001173">
    <property type="entry name" value="Glyco_trans_2-like"/>
</dbReference>
<dbReference type="Gene3D" id="3.90.550.10">
    <property type="entry name" value="Spore Coat Polysaccharide Biosynthesis Protein SpsA, Chain A"/>
    <property type="match status" value="1"/>
</dbReference>
<organism evidence="4 5">
    <name type="scientific">Elizabethkingia miricola</name>
    <name type="common">Chryseobacterium miricola</name>
    <dbReference type="NCBI Taxonomy" id="172045"/>
    <lineage>
        <taxon>Bacteria</taxon>
        <taxon>Pseudomonadati</taxon>
        <taxon>Bacteroidota</taxon>
        <taxon>Flavobacteriia</taxon>
        <taxon>Flavobacteriales</taxon>
        <taxon>Weeksellaceae</taxon>
        <taxon>Elizabethkingia</taxon>
    </lineage>
</organism>
<protein>
    <recommendedName>
        <fullName evidence="3">Glycosyltransferase 2-like domain-containing protein</fullName>
    </recommendedName>
</protein>
<name>A0ABD4DJV3_ELIMR</name>
<evidence type="ECO:0000313" key="4">
    <source>
        <dbReference type="EMBL" id="KUY16962.1"/>
    </source>
</evidence>
<dbReference type="InterPro" id="IPR029044">
    <property type="entry name" value="Nucleotide-diphossugar_trans"/>
</dbReference>
<dbReference type="PANTHER" id="PTHR22916:SF51">
    <property type="entry name" value="GLYCOSYLTRANSFERASE EPSH-RELATED"/>
    <property type="match status" value="1"/>
</dbReference>
<evidence type="ECO:0000256" key="1">
    <source>
        <dbReference type="ARBA" id="ARBA00022676"/>
    </source>
</evidence>
<gene>
    <name evidence="4" type="ORF">ATB95_11280</name>
</gene>
<dbReference type="GO" id="GO:0016758">
    <property type="term" value="F:hexosyltransferase activity"/>
    <property type="evidence" value="ECO:0007669"/>
    <property type="project" value="UniProtKB-ARBA"/>
</dbReference>
<dbReference type="EMBL" id="LNOI01000004">
    <property type="protein sequence ID" value="KUY16962.1"/>
    <property type="molecule type" value="Genomic_DNA"/>
</dbReference>
<dbReference type="SUPFAM" id="SSF53448">
    <property type="entry name" value="Nucleotide-diphospho-sugar transferases"/>
    <property type="match status" value="1"/>
</dbReference>
<evidence type="ECO:0000256" key="2">
    <source>
        <dbReference type="ARBA" id="ARBA00022679"/>
    </source>
</evidence>
<feature type="domain" description="Glycosyltransferase 2-like" evidence="3">
    <location>
        <begin position="6"/>
        <end position="169"/>
    </location>
</feature>
<accession>A0ABD4DJV3</accession>
<evidence type="ECO:0000313" key="5">
    <source>
        <dbReference type="Proteomes" id="UP000064412"/>
    </source>
</evidence>
<dbReference type="AlphaFoldDB" id="A0ABD4DJV3"/>
<keyword evidence="1" id="KW-0328">Glycosyltransferase</keyword>
<proteinExistence type="predicted"/>
<dbReference type="RefSeq" id="WP_059345008.1">
    <property type="nucleotide sequence ID" value="NZ_CP140570.1"/>
</dbReference>
<sequence>MQYKVSLIVPVYKVEAYIEICVRSIFEQTFKSIQIIFIDDCGSDSSIDIINNALSEYPNRERDVLILKNDKNEGASFSRNVGLVNATGKYVAFCDADDWMEINTIEMMYKTIELREADIVWTDFYYTSLEKEVLQTQSIVEKKEDCIKALMCEKMHGALWNKMYKKSLFSENKIFFPEGKDMWEDLYTNIRLFSFSKKVTYLSEAFYHYIQYNSHSIGSNLCEKKLQDIIENTNRTEFFLKENNILHTYKKEIRFLKLAAKQTLLFTCEKENFEKWVNIYPDSNKYIMKFKALPFHLRLLGWAAAKRIWPVIDLWTYVKRNKNKR</sequence>
<dbReference type="Pfam" id="PF00535">
    <property type="entry name" value="Glycos_transf_2"/>
    <property type="match status" value="1"/>
</dbReference>
<dbReference type="PANTHER" id="PTHR22916">
    <property type="entry name" value="GLYCOSYLTRANSFERASE"/>
    <property type="match status" value="1"/>
</dbReference>
<evidence type="ECO:0000259" key="3">
    <source>
        <dbReference type="Pfam" id="PF00535"/>
    </source>
</evidence>